<protein>
    <submittedName>
        <fullName evidence="1">Uncharacterized protein</fullName>
    </submittedName>
</protein>
<reference evidence="1 2" key="1">
    <citation type="submission" date="2019-05" db="EMBL/GenBank/DDBJ databases">
        <title>Another draft genome of Portunus trituberculatus and its Hox gene families provides insights of decapod evolution.</title>
        <authorList>
            <person name="Jeong J.-H."/>
            <person name="Song I."/>
            <person name="Kim S."/>
            <person name="Choi T."/>
            <person name="Kim D."/>
            <person name="Ryu S."/>
            <person name="Kim W."/>
        </authorList>
    </citation>
    <scope>NUCLEOTIDE SEQUENCE [LARGE SCALE GENOMIC DNA]</scope>
    <source>
        <tissue evidence="1">Muscle</tissue>
    </source>
</reference>
<name>A0A5B7I3R2_PORTR</name>
<comment type="caution">
    <text evidence="1">The sequence shown here is derived from an EMBL/GenBank/DDBJ whole genome shotgun (WGS) entry which is preliminary data.</text>
</comment>
<dbReference type="Proteomes" id="UP000324222">
    <property type="component" value="Unassembled WGS sequence"/>
</dbReference>
<organism evidence="1 2">
    <name type="scientific">Portunus trituberculatus</name>
    <name type="common">Swimming crab</name>
    <name type="synonym">Neptunus trituberculatus</name>
    <dbReference type="NCBI Taxonomy" id="210409"/>
    <lineage>
        <taxon>Eukaryota</taxon>
        <taxon>Metazoa</taxon>
        <taxon>Ecdysozoa</taxon>
        <taxon>Arthropoda</taxon>
        <taxon>Crustacea</taxon>
        <taxon>Multicrustacea</taxon>
        <taxon>Malacostraca</taxon>
        <taxon>Eumalacostraca</taxon>
        <taxon>Eucarida</taxon>
        <taxon>Decapoda</taxon>
        <taxon>Pleocyemata</taxon>
        <taxon>Brachyura</taxon>
        <taxon>Eubrachyura</taxon>
        <taxon>Portunoidea</taxon>
        <taxon>Portunidae</taxon>
        <taxon>Portuninae</taxon>
        <taxon>Portunus</taxon>
    </lineage>
</organism>
<evidence type="ECO:0000313" key="2">
    <source>
        <dbReference type="Proteomes" id="UP000324222"/>
    </source>
</evidence>
<dbReference type="AlphaFoldDB" id="A0A5B7I3R2"/>
<dbReference type="EMBL" id="VSRR010052863">
    <property type="protein sequence ID" value="MPC80051.1"/>
    <property type="molecule type" value="Genomic_DNA"/>
</dbReference>
<keyword evidence="2" id="KW-1185">Reference proteome</keyword>
<proteinExistence type="predicted"/>
<accession>A0A5B7I3R2</accession>
<gene>
    <name evidence="1" type="ORF">E2C01_074615</name>
</gene>
<sequence length="101" mass="10882">MQGKGAASLPPLNTCPCDSSSHLFGSGGDYCPGPAQWGRLIAATRELVPLLQILSPTVRERQGRKFHQSGRRGWRLLSGEAAAAAAASLPHYVRLPEFRMP</sequence>
<evidence type="ECO:0000313" key="1">
    <source>
        <dbReference type="EMBL" id="MPC80051.1"/>
    </source>
</evidence>